<keyword evidence="1" id="KW-0732">Signal</keyword>
<evidence type="ECO:0000313" key="3">
    <source>
        <dbReference type="Proteomes" id="UP000215355"/>
    </source>
</evidence>
<dbReference type="EMBL" id="LT906468">
    <property type="protein sequence ID" value="SNV50304.1"/>
    <property type="molecule type" value="Genomic_DNA"/>
</dbReference>
<dbReference type="Proteomes" id="UP000215355">
    <property type="component" value="Chromosome 1"/>
</dbReference>
<protein>
    <recommendedName>
        <fullName evidence="4">Fimbrillin-like</fullName>
    </recommendedName>
</protein>
<name>A0AAJ4XBH1_9SPHI</name>
<organism evidence="2 3">
    <name type="scientific">Sphingobacterium mizutaii</name>
    <dbReference type="NCBI Taxonomy" id="1010"/>
    <lineage>
        <taxon>Bacteria</taxon>
        <taxon>Pseudomonadati</taxon>
        <taxon>Bacteroidota</taxon>
        <taxon>Sphingobacteriia</taxon>
        <taxon>Sphingobacteriales</taxon>
        <taxon>Sphingobacteriaceae</taxon>
        <taxon>Sphingobacterium</taxon>
    </lineage>
</organism>
<reference evidence="2 3" key="1">
    <citation type="submission" date="2017-06" db="EMBL/GenBank/DDBJ databases">
        <authorList>
            <consortium name="Pathogen Informatics"/>
        </authorList>
    </citation>
    <scope>NUCLEOTIDE SEQUENCE [LARGE SCALE GENOMIC DNA]</scope>
    <source>
        <strain evidence="2 3">NCTC12149</strain>
    </source>
</reference>
<feature type="chain" id="PRO_5042613794" description="Fimbrillin-like" evidence="1">
    <location>
        <begin position="30"/>
        <end position="540"/>
    </location>
</feature>
<accession>A0AAJ4XBH1</accession>
<dbReference type="RefSeq" id="WP_139185438.1">
    <property type="nucleotide sequence ID" value="NZ_FNGK01000001.1"/>
</dbReference>
<evidence type="ECO:0000256" key="1">
    <source>
        <dbReference type="SAM" id="SignalP"/>
    </source>
</evidence>
<sequence>MEFTLLNKMARLKSMFFIAILLLSFQSCKKSDSDSVSGELTTVKVKLSVGSPEEERIAYGSNKSTTKVKESNVQLSNVQISDNMSMEVMVIRDVEPSAIRGTSGSNNAAKAATQTVTNTLTPGVKYRIMVYDNGGAHKGNYDYIYGSEPTTGGIQLNAGETYTFVVYSVNSTSDLPDASNQGSLSTASLSNISSDLMFFKKTLTLNHGDNNLNAILVHKFSQITTTIEMDDSMTGSIEAISNTRFSPTKASGSLKFSDESLSFPNANGQTNVTFPAITPGLRTITSNPTFLISKSVTDAIFTFGSITLDSETKTGIEVKNVKITPGHKYSLVLRFRACTQNVTSDALNWRYAEATWKTWDFWNGWTTHIGIIKDNERIKNNEIITNSFSAPQANYGFQFDITELDNALNMRVNNQYIFGTSFSDQIQFQTNTKLGTQRNIVFEDGTEYATNGINEVFHLKGTLEKPLIRIMISRTGEVTMLGSKTNEGPLVPLRLKGGKQFNKVNWSATGPNTVVVSQKVDGRTIVIGKGYGRKRINCPN</sequence>
<dbReference type="AlphaFoldDB" id="A0AAJ4XBH1"/>
<proteinExistence type="predicted"/>
<gene>
    <name evidence="2" type="ORF">SAMEA4412673_02008</name>
</gene>
<evidence type="ECO:0008006" key="4">
    <source>
        <dbReference type="Google" id="ProtNLM"/>
    </source>
</evidence>
<feature type="signal peptide" evidence="1">
    <location>
        <begin position="1"/>
        <end position="29"/>
    </location>
</feature>
<dbReference type="KEGG" id="smiz:4412673_02008"/>
<evidence type="ECO:0000313" key="2">
    <source>
        <dbReference type="EMBL" id="SNV50304.1"/>
    </source>
</evidence>